<dbReference type="AlphaFoldDB" id="A0A1G9WK36"/>
<evidence type="ECO:0000313" key="3">
    <source>
        <dbReference type="Proteomes" id="UP000070252"/>
    </source>
</evidence>
<dbReference type="Proteomes" id="UP000070252">
    <property type="component" value="Unassembled WGS sequence"/>
</dbReference>
<keyword evidence="3" id="KW-1185">Reference proteome</keyword>
<proteinExistence type="predicted"/>
<organism evidence="2 4">
    <name type="scientific">Paenibacillus jilunlii</name>
    <dbReference type="NCBI Taxonomy" id="682956"/>
    <lineage>
        <taxon>Bacteria</taxon>
        <taxon>Bacillati</taxon>
        <taxon>Bacillota</taxon>
        <taxon>Bacilli</taxon>
        <taxon>Bacillales</taxon>
        <taxon>Paenibacillaceae</taxon>
        <taxon>Paenibacillus</taxon>
    </lineage>
</organism>
<dbReference type="EMBL" id="LIPY01000117">
    <property type="protein sequence ID" value="KWX73555.1"/>
    <property type="molecule type" value="Genomic_DNA"/>
</dbReference>
<accession>A0A1G9WK36</accession>
<dbReference type="RefSeq" id="WP_062524266.1">
    <property type="nucleotide sequence ID" value="NZ_CP048429.1"/>
</dbReference>
<gene>
    <name evidence="1" type="ORF">AML91_17935</name>
    <name evidence="2" type="ORF">SAMN05216191_119107</name>
</gene>
<reference evidence="2 4" key="2">
    <citation type="submission" date="2016-10" db="EMBL/GenBank/DDBJ databases">
        <authorList>
            <person name="de Groot N.N."/>
        </authorList>
    </citation>
    <scope>NUCLEOTIDE SEQUENCE [LARGE SCALE GENOMIC DNA]</scope>
    <source>
        <strain evidence="2 4">CGMCC 1.10239</strain>
    </source>
</reference>
<dbReference type="EMBL" id="FNGM01000019">
    <property type="protein sequence ID" value="SDM84952.1"/>
    <property type="molecule type" value="Genomic_DNA"/>
</dbReference>
<sequence>MNGNKRFFTAEQIGRLLGTTPEQVKRFTERGLQTFTPENERTFSKYPFRIWEADKLAFFNCNSFEDFQQLKYRG</sequence>
<evidence type="ECO:0000313" key="2">
    <source>
        <dbReference type="EMBL" id="SDM84952.1"/>
    </source>
</evidence>
<dbReference type="Proteomes" id="UP000182783">
    <property type="component" value="Unassembled WGS sequence"/>
</dbReference>
<name>A0A1G9WK36_9BACL</name>
<evidence type="ECO:0000313" key="1">
    <source>
        <dbReference type="EMBL" id="KWX73555.1"/>
    </source>
</evidence>
<evidence type="ECO:0000313" key="4">
    <source>
        <dbReference type="Proteomes" id="UP000182783"/>
    </source>
</evidence>
<reference evidence="1 3" key="1">
    <citation type="submission" date="2015-08" db="EMBL/GenBank/DDBJ databases">
        <title>Genome of Paenibacillus jilunlii.</title>
        <authorList>
            <person name="Sant'Anna F.H."/>
            <person name="Ambrosini A."/>
            <person name="Souza R."/>
            <person name="Bach E."/>
            <person name="Fernandes G."/>
            <person name="Balsanelli E."/>
            <person name="Baura V.A."/>
            <person name="Pedrosa F.O."/>
            <person name="Souza E.M."/>
            <person name="Passaglia L."/>
        </authorList>
    </citation>
    <scope>NUCLEOTIDE SEQUENCE [LARGE SCALE GENOMIC DNA]</scope>
    <source>
        <strain evidence="1 3">DSM 23019</strain>
    </source>
</reference>
<dbReference type="OrthoDB" id="9899627at2"/>
<protein>
    <submittedName>
        <fullName evidence="2">Uncharacterized protein</fullName>
    </submittedName>
</protein>